<comment type="caution">
    <text evidence="5">The sequence shown here is derived from an EMBL/GenBank/DDBJ whole genome shotgun (WGS) entry which is preliminary data.</text>
</comment>
<protein>
    <submittedName>
        <fullName evidence="5">Replicative DNA helicase</fullName>
    </submittedName>
</protein>
<keyword evidence="5" id="KW-0378">Hydrolase</keyword>
<dbReference type="Pfam" id="PF25888">
    <property type="entry name" value="WHD_DnaB"/>
    <property type="match status" value="1"/>
</dbReference>
<keyword evidence="5" id="KW-0347">Helicase</keyword>
<dbReference type="InterPro" id="IPR006343">
    <property type="entry name" value="DnaB/C_C"/>
</dbReference>
<dbReference type="Proteomes" id="UP000198374">
    <property type="component" value="Unassembled WGS sequence"/>
</dbReference>
<proteinExistence type="inferred from homology"/>
<dbReference type="EMBL" id="BCMF01000002">
    <property type="protein sequence ID" value="GAW98388.1"/>
    <property type="molecule type" value="Genomic_DNA"/>
</dbReference>
<feature type="domain" description="Replicative helicase loading/DNA remodeling protein DnaB N-terminal winged helix" evidence="4">
    <location>
        <begin position="34"/>
        <end position="249"/>
    </location>
</feature>
<evidence type="ECO:0000256" key="2">
    <source>
        <dbReference type="SAM" id="MobiDB-lite"/>
    </source>
</evidence>
<evidence type="ECO:0000313" key="5">
    <source>
        <dbReference type="EMBL" id="GAW98388.1"/>
    </source>
</evidence>
<dbReference type="AlphaFoldDB" id="A0A1Z5I9S0"/>
<organism evidence="5 6">
    <name type="scientific">Secundilactobacillus mixtipabuli</name>
    <dbReference type="NCBI Taxonomy" id="1435342"/>
    <lineage>
        <taxon>Bacteria</taxon>
        <taxon>Bacillati</taxon>
        <taxon>Bacillota</taxon>
        <taxon>Bacilli</taxon>
        <taxon>Lactobacillales</taxon>
        <taxon>Lactobacillaceae</taxon>
        <taxon>Secundilactobacillus</taxon>
    </lineage>
</organism>
<feature type="domain" description="DnaB/C C-terminal" evidence="3">
    <location>
        <begin position="320"/>
        <end position="393"/>
    </location>
</feature>
<dbReference type="Pfam" id="PF07261">
    <property type="entry name" value="DnaB_2"/>
    <property type="match status" value="1"/>
</dbReference>
<dbReference type="InterPro" id="IPR058660">
    <property type="entry name" value="WHD_DnaB"/>
</dbReference>
<comment type="similarity">
    <text evidence="1">Belongs to the DnaB/DnaD family.</text>
</comment>
<name>A0A1Z5I9S0_9LACO</name>
<keyword evidence="6" id="KW-1185">Reference proteome</keyword>
<keyword evidence="5" id="KW-0067">ATP-binding</keyword>
<evidence type="ECO:0000259" key="4">
    <source>
        <dbReference type="Pfam" id="PF25888"/>
    </source>
</evidence>
<reference evidence="5 6" key="1">
    <citation type="submission" date="2015-11" db="EMBL/GenBank/DDBJ databases">
        <title>Draft genome sequences of new species of the genus Lactobacillus isolated from orchardgrass silage.</title>
        <authorList>
            <person name="Tohno M."/>
            <person name="Tanizawa Y."/>
            <person name="Arita M."/>
        </authorList>
    </citation>
    <scope>NUCLEOTIDE SEQUENCE [LARGE SCALE GENOMIC DNA]</scope>
    <source>
        <strain evidence="5 6">IWT30</strain>
    </source>
</reference>
<evidence type="ECO:0000256" key="1">
    <source>
        <dbReference type="ARBA" id="ARBA00093462"/>
    </source>
</evidence>
<sequence length="460" mass="52236">MKRGLIMADSMQPLMPRTAVAIVSTTRLQEERRRVLDLLYQPILGVSAYSFATVMWQQVSLTSDLKVELTHTDLLALLNISTTILETSRQRLEAAGLLRTFENQPDRLPELIYELQQPVSGEMFFKDDLLSLLLLEVVGERQFDRLRQAFLPRQLKRDKWHEISKSFLDVFSLDNRLIATPPKLIEVTKAAFDQADSSVTPEQPSAPDFDFGLLAELLKRSYIDLNDLRQYRQLIVNEHLLYGIDETEMARYIGDATNLATNKLDANQFKRAIAAAYQNQTTPVVSQKTPTTATKKQSESREEAALIAAAKQYEPMAFLAQIRQQQGGYVASGEQRIVEQIAAKQIFSSAVINILIYELLIDLGNSTITQRLTDTIANRWAQDGVKTPEDALASIRKFKTERSKPKTTRRRGGTKNIKETLPDWAKNDYQPKAKKTLTQSDQDQFNEQLNKLKKLRDGGD</sequence>
<feature type="compositionally biased region" description="Basic and acidic residues" evidence="2">
    <location>
        <begin position="416"/>
        <end position="431"/>
    </location>
</feature>
<feature type="compositionally biased region" description="Polar residues" evidence="2">
    <location>
        <begin position="436"/>
        <end position="449"/>
    </location>
</feature>
<evidence type="ECO:0000259" key="3">
    <source>
        <dbReference type="Pfam" id="PF07261"/>
    </source>
</evidence>
<feature type="region of interest" description="Disordered" evidence="2">
    <location>
        <begin position="401"/>
        <end position="460"/>
    </location>
</feature>
<gene>
    <name evidence="5" type="primary">dnaB_1</name>
    <name evidence="5" type="ORF">IWT30_00333</name>
</gene>
<accession>A0A1Z5I9S0</accession>
<dbReference type="GO" id="GO:0004386">
    <property type="term" value="F:helicase activity"/>
    <property type="evidence" value="ECO:0007669"/>
    <property type="project" value="UniProtKB-KW"/>
</dbReference>
<keyword evidence="5" id="KW-0547">Nucleotide-binding</keyword>
<evidence type="ECO:0000313" key="6">
    <source>
        <dbReference type="Proteomes" id="UP000198374"/>
    </source>
</evidence>